<feature type="compositionally biased region" description="Low complexity" evidence="1">
    <location>
        <begin position="23"/>
        <end position="34"/>
    </location>
</feature>
<organism evidence="2 3">
    <name type="scientific">Actinomarinicola tropica</name>
    <dbReference type="NCBI Taxonomy" id="2789776"/>
    <lineage>
        <taxon>Bacteria</taxon>
        <taxon>Bacillati</taxon>
        <taxon>Actinomycetota</taxon>
        <taxon>Acidimicrobiia</taxon>
        <taxon>Acidimicrobiales</taxon>
        <taxon>Iamiaceae</taxon>
        <taxon>Actinomarinicola</taxon>
    </lineage>
</organism>
<dbReference type="RefSeq" id="WP_153760414.1">
    <property type="nucleotide sequence ID" value="NZ_CP045851.1"/>
</dbReference>
<dbReference type="Proteomes" id="UP000334019">
    <property type="component" value="Chromosome"/>
</dbReference>
<gene>
    <name evidence="2" type="ORF">GH723_15060</name>
</gene>
<name>A0A5Q2RQY4_9ACTN</name>
<feature type="region of interest" description="Disordered" evidence="1">
    <location>
        <begin position="9"/>
        <end position="34"/>
    </location>
</feature>
<dbReference type="AlphaFoldDB" id="A0A5Q2RQY4"/>
<dbReference type="EMBL" id="CP045851">
    <property type="protein sequence ID" value="QGG96310.1"/>
    <property type="molecule type" value="Genomic_DNA"/>
</dbReference>
<proteinExistence type="predicted"/>
<reference evidence="2 3" key="1">
    <citation type="submission" date="2019-11" db="EMBL/GenBank/DDBJ databases">
        <authorList>
            <person name="He Y."/>
        </authorList>
    </citation>
    <scope>NUCLEOTIDE SEQUENCE [LARGE SCALE GENOMIC DNA]</scope>
    <source>
        <strain evidence="2 3">SCSIO 58843</strain>
    </source>
</reference>
<evidence type="ECO:0000313" key="3">
    <source>
        <dbReference type="Proteomes" id="UP000334019"/>
    </source>
</evidence>
<dbReference type="KEGG" id="atq:GH723_15060"/>
<evidence type="ECO:0000313" key="2">
    <source>
        <dbReference type="EMBL" id="QGG96310.1"/>
    </source>
</evidence>
<accession>A0A5Q2RQY4</accession>
<evidence type="ECO:0008006" key="4">
    <source>
        <dbReference type="Google" id="ProtNLM"/>
    </source>
</evidence>
<keyword evidence="3" id="KW-1185">Reference proteome</keyword>
<sequence>MLVLALGACSSDDADGPDEQAGSTTTSTTAATTTTSTTLLLDRLPADESLETAAQVEAAYLHHWGVVLVAFDELDPDLLELVLTGELLQVRRDQIAHLDAEGQRITGTLEHDVTVEVVSETEAMVTDTQRSHLVTVDADGEAVSDDDGATSINEYTLVRDGDAWLVASAVQKS</sequence>
<protein>
    <recommendedName>
        <fullName evidence="4">SnoaL-like domain-containing protein</fullName>
    </recommendedName>
</protein>
<evidence type="ECO:0000256" key="1">
    <source>
        <dbReference type="SAM" id="MobiDB-lite"/>
    </source>
</evidence>